<sequence length="379" mass="44597">MFVNEPTIVQKYTNSKQQISFSEDMKCVIVPCAYYVNKKNGLISSKIKQIFSNSALDKYPIELSITKNEIDNSALIKIKIFHALYFGETKYIKINGKEISFDLSKQIGDYFIFNIEKFFNGEKILFKDLNKIEIRAFTSRRDYIAYRIGVDVNLKYNYNSTNSIANVLDKIIKINDIKAINFRITNQSYNFELSKFPSIMEIIKSQTEINFSDLTQYNGWNEIAYSKTQIYSNNENKIPTFHSDEKKLPLFSNLWFENDFSQKDFILYSKLQKNKPNEYVYRYYINEKYKFSKKFSSFIIDNENGDPGFWIPLDFHGNIKGIIKSNLSENCSLKNLSFSKNIHSPIFDRKNGKVKLFVNPIILTEQELEFTFDNWIINE</sequence>
<dbReference type="GeneID" id="94493614"/>
<dbReference type="NCBIfam" id="NF045960">
    <property type="entry name" value="MHO_1580_fam"/>
    <property type="match status" value="1"/>
</dbReference>
<protein>
    <submittedName>
        <fullName evidence="1">Uncharacterized protein</fullName>
    </submittedName>
</protein>
<accession>A0ABZ0PAU5</accession>
<gene>
    <name evidence="1" type="ORF">R9B83_01845</name>
</gene>
<dbReference type="Proteomes" id="UP001303601">
    <property type="component" value="Chromosome"/>
</dbReference>
<evidence type="ECO:0000313" key="2">
    <source>
        <dbReference type="Proteomes" id="UP001303601"/>
    </source>
</evidence>
<organism evidence="1 2">
    <name type="scientific">Metamycoplasma equirhinis</name>
    <dbReference type="NCBI Taxonomy" id="92402"/>
    <lineage>
        <taxon>Bacteria</taxon>
        <taxon>Bacillati</taxon>
        <taxon>Mycoplasmatota</taxon>
        <taxon>Mycoplasmoidales</taxon>
        <taxon>Metamycoplasmataceae</taxon>
        <taxon>Metamycoplasma</taxon>
    </lineage>
</organism>
<evidence type="ECO:0000313" key="1">
    <source>
        <dbReference type="EMBL" id="WPB53714.1"/>
    </source>
</evidence>
<reference evidence="1" key="1">
    <citation type="submission" date="2023-11" db="EMBL/GenBank/DDBJ databases">
        <title>Completed genome sequence of Mycoplasma equirhinis type strain M432/72.</title>
        <authorList>
            <person name="Spergser J."/>
        </authorList>
    </citation>
    <scope>NUCLEOTIDE SEQUENCE [LARGE SCALE GENOMIC DNA]</scope>
    <source>
        <strain evidence="1">M432/72</strain>
    </source>
</reference>
<dbReference type="EMBL" id="CP137845">
    <property type="protein sequence ID" value="WPB53714.1"/>
    <property type="molecule type" value="Genomic_DNA"/>
</dbReference>
<name>A0ABZ0PAU5_9BACT</name>
<proteinExistence type="predicted"/>
<keyword evidence="2" id="KW-1185">Reference proteome</keyword>
<dbReference type="RefSeq" id="WP_140031466.1">
    <property type="nucleotide sequence ID" value="NZ_CP137845.1"/>
</dbReference>